<dbReference type="InterPro" id="IPR016568">
    <property type="entry name" value="Sulphur_oxidation_SoxY"/>
</dbReference>
<dbReference type="InterPro" id="IPR006311">
    <property type="entry name" value="TAT_signal"/>
</dbReference>
<evidence type="ECO:0000259" key="2">
    <source>
        <dbReference type="Pfam" id="PF13501"/>
    </source>
</evidence>
<feature type="signal peptide" evidence="1">
    <location>
        <begin position="1"/>
        <end position="34"/>
    </location>
</feature>
<dbReference type="RefSeq" id="WP_284281059.1">
    <property type="nucleotide sequence ID" value="NZ_BSOJ01000015.1"/>
</dbReference>
<dbReference type="InterPro" id="IPR038162">
    <property type="entry name" value="SoxY_sf"/>
</dbReference>
<evidence type="ECO:0000313" key="3">
    <source>
        <dbReference type="EMBL" id="GLR26464.1"/>
    </source>
</evidence>
<proteinExistence type="predicted"/>
<organism evidence="3 4">
    <name type="scientific">Limnobacter litoralis</name>
    <dbReference type="NCBI Taxonomy" id="481366"/>
    <lineage>
        <taxon>Bacteria</taxon>
        <taxon>Pseudomonadati</taxon>
        <taxon>Pseudomonadota</taxon>
        <taxon>Betaproteobacteria</taxon>
        <taxon>Burkholderiales</taxon>
        <taxon>Burkholderiaceae</taxon>
        <taxon>Limnobacter</taxon>
    </lineage>
</organism>
<dbReference type="PROSITE" id="PS51318">
    <property type="entry name" value="TAT"/>
    <property type="match status" value="1"/>
</dbReference>
<dbReference type="Pfam" id="PF13501">
    <property type="entry name" value="SoxY"/>
    <property type="match status" value="1"/>
</dbReference>
<dbReference type="PIRSF" id="PIRSF010312">
    <property type="entry name" value="Sulphur_oxidation_SoxY"/>
    <property type="match status" value="1"/>
</dbReference>
<dbReference type="InterPro" id="IPR032711">
    <property type="entry name" value="SoxY"/>
</dbReference>
<protein>
    <submittedName>
        <fullName evidence="3">Thiosulfate oxidation carrier protein SoxY</fullName>
    </submittedName>
</protein>
<gene>
    <name evidence="3" type="primary">soxY</name>
    <name evidence="3" type="ORF">GCM10007875_15540</name>
</gene>
<dbReference type="EMBL" id="BSOJ01000015">
    <property type="protein sequence ID" value="GLR26464.1"/>
    <property type="molecule type" value="Genomic_DNA"/>
</dbReference>
<dbReference type="NCBIfam" id="TIGR04488">
    <property type="entry name" value="SoxY_true_GGCGG"/>
    <property type="match status" value="1"/>
</dbReference>
<name>A0ABQ5YUM7_9BURK</name>
<sequence length="158" mass="16963">MNSERRDLLKFASAVTAYRLAAAAGLLVPSLAFAEFENSPAQFDAKSMDEFYKTLKGELPQESQDVKVIAPDIAENGAVVPLGAMSSVLNTSEMYLLIANNPAVLSSKFLIPQGTDAEVNIRVKMNKTGDVFAMVKSTDGKYYFAKKEVKVTLGGCGG</sequence>
<keyword evidence="1" id="KW-0732">Signal</keyword>
<comment type="caution">
    <text evidence="3">The sequence shown here is derived from an EMBL/GenBank/DDBJ whole genome shotgun (WGS) entry which is preliminary data.</text>
</comment>
<feature type="domain" description="Ig-like SoxY" evidence="2">
    <location>
        <begin position="58"/>
        <end position="156"/>
    </location>
</feature>
<evidence type="ECO:0000313" key="4">
    <source>
        <dbReference type="Proteomes" id="UP001156664"/>
    </source>
</evidence>
<feature type="chain" id="PRO_5045911603" evidence="1">
    <location>
        <begin position="35"/>
        <end position="158"/>
    </location>
</feature>
<keyword evidence="4" id="KW-1185">Reference proteome</keyword>
<dbReference type="Proteomes" id="UP001156664">
    <property type="component" value="Unassembled WGS sequence"/>
</dbReference>
<dbReference type="Gene3D" id="2.60.40.2470">
    <property type="entry name" value="SoxY domain"/>
    <property type="match status" value="1"/>
</dbReference>
<accession>A0ABQ5YUM7</accession>
<reference evidence="4" key="1">
    <citation type="journal article" date="2019" name="Int. J. Syst. Evol. Microbiol.">
        <title>The Global Catalogue of Microorganisms (GCM) 10K type strain sequencing project: providing services to taxonomists for standard genome sequencing and annotation.</title>
        <authorList>
            <consortium name="The Broad Institute Genomics Platform"/>
            <consortium name="The Broad Institute Genome Sequencing Center for Infectious Disease"/>
            <person name="Wu L."/>
            <person name="Ma J."/>
        </authorList>
    </citation>
    <scope>NUCLEOTIDE SEQUENCE [LARGE SCALE GENOMIC DNA]</scope>
    <source>
        <strain evidence="4">NBRC 105857</strain>
    </source>
</reference>
<evidence type="ECO:0000256" key="1">
    <source>
        <dbReference type="SAM" id="SignalP"/>
    </source>
</evidence>